<feature type="non-terminal residue" evidence="1">
    <location>
        <position position="1"/>
    </location>
</feature>
<protein>
    <submittedName>
        <fullName evidence="1">Uncharacterized protein</fullName>
    </submittedName>
</protein>
<proteinExistence type="predicted"/>
<evidence type="ECO:0000313" key="2">
    <source>
        <dbReference type="Proteomes" id="UP000054560"/>
    </source>
</evidence>
<organism evidence="1 2">
    <name type="scientific">Sphaeroforma arctica JP610</name>
    <dbReference type="NCBI Taxonomy" id="667725"/>
    <lineage>
        <taxon>Eukaryota</taxon>
        <taxon>Ichthyosporea</taxon>
        <taxon>Ichthyophonida</taxon>
        <taxon>Sphaeroforma</taxon>
    </lineage>
</organism>
<accession>A0A0L0FSU9</accession>
<sequence>LGKVLGGRARSLAISSTDGEAVLSFLAFSDACYKHVTLGRQTRQPVIDIVLECCAVLRDVLTYTVAEGTRDDVKQAERSLAEFDALQTEIRNTLVVQDETTCKRNILRQQCIDLIDNALQNCPTDSGAEIRLRASAPLDRLR</sequence>
<dbReference type="AlphaFoldDB" id="A0A0L0FSU9"/>
<reference evidence="1 2" key="1">
    <citation type="submission" date="2011-02" db="EMBL/GenBank/DDBJ databases">
        <title>The Genome Sequence of Sphaeroforma arctica JP610.</title>
        <authorList>
            <consortium name="The Broad Institute Genome Sequencing Platform"/>
            <person name="Russ C."/>
            <person name="Cuomo C."/>
            <person name="Young S.K."/>
            <person name="Zeng Q."/>
            <person name="Gargeya S."/>
            <person name="Alvarado L."/>
            <person name="Berlin A."/>
            <person name="Chapman S.B."/>
            <person name="Chen Z."/>
            <person name="Freedman E."/>
            <person name="Gellesch M."/>
            <person name="Goldberg J."/>
            <person name="Griggs A."/>
            <person name="Gujja S."/>
            <person name="Heilman E."/>
            <person name="Heiman D."/>
            <person name="Howarth C."/>
            <person name="Mehta T."/>
            <person name="Neiman D."/>
            <person name="Pearson M."/>
            <person name="Roberts A."/>
            <person name="Saif S."/>
            <person name="Shea T."/>
            <person name="Shenoy N."/>
            <person name="Sisk P."/>
            <person name="Stolte C."/>
            <person name="Sykes S."/>
            <person name="White J."/>
            <person name="Yandava C."/>
            <person name="Burger G."/>
            <person name="Gray M.W."/>
            <person name="Holland P.W.H."/>
            <person name="King N."/>
            <person name="Lang F.B.F."/>
            <person name="Roger A.J."/>
            <person name="Ruiz-Trillo I."/>
            <person name="Haas B."/>
            <person name="Nusbaum C."/>
            <person name="Birren B."/>
        </authorList>
    </citation>
    <scope>NUCLEOTIDE SEQUENCE [LARGE SCALE GENOMIC DNA]</scope>
    <source>
        <strain evidence="1 2">JP610</strain>
    </source>
</reference>
<evidence type="ECO:0000313" key="1">
    <source>
        <dbReference type="EMBL" id="KNC79769.1"/>
    </source>
</evidence>
<name>A0A0L0FSU9_9EUKA</name>
<dbReference type="GeneID" id="25908346"/>
<gene>
    <name evidence="1" type="ORF">SARC_07842</name>
</gene>
<dbReference type="EMBL" id="KQ242247">
    <property type="protein sequence ID" value="KNC79769.1"/>
    <property type="molecule type" value="Genomic_DNA"/>
</dbReference>
<dbReference type="Proteomes" id="UP000054560">
    <property type="component" value="Unassembled WGS sequence"/>
</dbReference>
<dbReference type="RefSeq" id="XP_014153671.1">
    <property type="nucleotide sequence ID" value="XM_014298196.1"/>
</dbReference>
<keyword evidence="2" id="KW-1185">Reference proteome</keyword>